<dbReference type="GO" id="GO:0006629">
    <property type="term" value="P:lipid metabolic process"/>
    <property type="evidence" value="ECO:0007669"/>
    <property type="project" value="InterPro"/>
</dbReference>
<dbReference type="STRING" id="1400863.BN873_230051"/>
<evidence type="ECO:0000259" key="2">
    <source>
        <dbReference type="Pfam" id="PF13472"/>
    </source>
</evidence>
<evidence type="ECO:0000313" key="3">
    <source>
        <dbReference type="EMBL" id="CDI02036.1"/>
    </source>
</evidence>
<dbReference type="InterPro" id="IPR051532">
    <property type="entry name" value="Ester_Hydrolysis_Enzymes"/>
</dbReference>
<proteinExistence type="predicted"/>
<sequence length="210" mass="23080">MMKTNDSRYLLRWVLSLVMLFSPSAHADTPTILVLGDSLSAGYGIAANQGWVKRLQDRLVERGFPHRVVNASISGDTTDGGLSRLPAALERERPTIVILELGANDGLRGQPPMAMSHNLARMIELSRQAGAKVLLAEMRIPPNYGPTYTQKFHATFAELAKHYDIPLIPFLLDGVAGNPALIQEDGLHPRTEAQPRILDNVWGTLEPALR</sequence>
<dbReference type="CDD" id="cd01822">
    <property type="entry name" value="Lysophospholipase_L1_like"/>
    <property type="match status" value="1"/>
</dbReference>
<dbReference type="PROSITE" id="PS01098">
    <property type="entry name" value="LIPASE_GDSL_SER"/>
    <property type="match status" value="1"/>
</dbReference>
<gene>
    <name evidence="3" type="primary">tesA</name>
    <name evidence="3" type="ORF">BN873_230051</name>
</gene>
<dbReference type="Pfam" id="PF13472">
    <property type="entry name" value="Lipase_GDSL_2"/>
    <property type="match status" value="1"/>
</dbReference>
<dbReference type="RefSeq" id="WP_242434380.1">
    <property type="nucleotide sequence ID" value="NZ_CBTJ020000029.1"/>
</dbReference>
<dbReference type="AlphaFoldDB" id="W6M372"/>
<dbReference type="EC" id="3.1.1.5" evidence="3"/>
<dbReference type="GO" id="GO:0004622">
    <property type="term" value="F:phosphatidylcholine lysophospholipase activity"/>
    <property type="evidence" value="ECO:0007669"/>
    <property type="project" value="UniProtKB-EC"/>
</dbReference>
<dbReference type="InterPro" id="IPR008265">
    <property type="entry name" value="Lipase_GDSL_AS"/>
</dbReference>
<dbReference type="PANTHER" id="PTHR30383:SF24">
    <property type="entry name" value="THIOESTERASE 1_PROTEASE 1_LYSOPHOSPHOLIPASE L1"/>
    <property type="match status" value="1"/>
</dbReference>
<dbReference type="GO" id="GO:0008233">
    <property type="term" value="F:peptidase activity"/>
    <property type="evidence" value="ECO:0007669"/>
    <property type="project" value="UniProtKB-KW"/>
</dbReference>
<protein>
    <submittedName>
        <fullName evidence="3">Multifunctional: acyl-CoA thioesterase I protease I lysophospholipaseL(I)</fullName>
        <ecNumber evidence="3">3.1.1.5</ecNumber>
        <ecNumber evidence="3">3.1.2.-</ecNumber>
    </submittedName>
</protein>
<dbReference type="GO" id="GO:0006508">
    <property type="term" value="P:proteolysis"/>
    <property type="evidence" value="ECO:0007669"/>
    <property type="project" value="UniProtKB-KW"/>
</dbReference>
<dbReference type="EC" id="3.1.2.-" evidence="3"/>
<feature type="signal peptide" evidence="1">
    <location>
        <begin position="1"/>
        <end position="27"/>
    </location>
</feature>
<comment type="caution">
    <text evidence="3">The sequence shown here is derived from an EMBL/GenBank/DDBJ whole genome shotgun (WGS) entry which is preliminary data.</text>
</comment>
<evidence type="ECO:0000313" key="4">
    <source>
        <dbReference type="Proteomes" id="UP000035760"/>
    </source>
</evidence>
<feature type="chain" id="PRO_5004879940" evidence="1">
    <location>
        <begin position="28"/>
        <end position="210"/>
    </location>
</feature>
<reference evidence="3" key="1">
    <citation type="submission" date="2013-07" db="EMBL/GenBank/DDBJ databases">
        <authorList>
            <person name="McIlroy S."/>
        </authorList>
    </citation>
    <scope>NUCLEOTIDE SEQUENCE [LARGE SCALE GENOMIC DNA]</scope>
    <source>
        <strain evidence="3">Run_A_D11</strain>
    </source>
</reference>
<keyword evidence="3" id="KW-0645">Protease</keyword>
<keyword evidence="4" id="KW-1185">Reference proteome</keyword>
<name>W6M372_9GAMM</name>
<feature type="domain" description="SGNH hydrolase-type esterase" evidence="2">
    <location>
        <begin position="34"/>
        <end position="192"/>
    </location>
</feature>
<dbReference type="Proteomes" id="UP000035760">
    <property type="component" value="Unassembled WGS sequence"/>
</dbReference>
<dbReference type="InterPro" id="IPR036514">
    <property type="entry name" value="SGNH_hydro_sf"/>
</dbReference>
<keyword evidence="1" id="KW-0732">Signal</keyword>
<accession>W6M372</accession>
<dbReference type="EMBL" id="CBTJ020000029">
    <property type="protein sequence ID" value="CDI02036.1"/>
    <property type="molecule type" value="Genomic_DNA"/>
</dbReference>
<organism evidence="3 4">
    <name type="scientific">Candidatus Competibacter denitrificans Run_A_D11</name>
    <dbReference type="NCBI Taxonomy" id="1400863"/>
    <lineage>
        <taxon>Bacteria</taxon>
        <taxon>Pseudomonadati</taxon>
        <taxon>Pseudomonadota</taxon>
        <taxon>Gammaproteobacteria</taxon>
        <taxon>Candidatus Competibacteraceae</taxon>
        <taxon>Candidatus Competibacter</taxon>
    </lineage>
</organism>
<dbReference type="InterPro" id="IPR013830">
    <property type="entry name" value="SGNH_hydro"/>
</dbReference>
<reference evidence="3" key="2">
    <citation type="submission" date="2014-03" db="EMBL/GenBank/DDBJ databases">
        <title>Candidatus Competibacter-lineage genomes retrieved from metagenomes reveal functional metabolic diversity.</title>
        <authorList>
            <person name="McIlroy S.J."/>
            <person name="Albertsen M."/>
            <person name="Andresen E.K."/>
            <person name="Saunders A.M."/>
            <person name="Kristiansen R."/>
            <person name="Stokholm-Bjerregaard M."/>
            <person name="Nielsen K.L."/>
            <person name="Nielsen P.H."/>
        </authorList>
    </citation>
    <scope>NUCLEOTIDE SEQUENCE</scope>
    <source>
        <strain evidence="3">Run_A_D11</strain>
    </source>
</reference>
<dbReference type="PANTHER" id="PTHR30383">
    <property type="entry name" value="THIOESTERASE 1/PROTEASE 1/LYSOPHOSPHOLIPASE L1"/>
    <property type="match status" value="1"/>
</dbReference>
<evidence type="ECO:0000256" key="1">
    <source>
        <dbReference type="SAM" id="SignalP"/>
    </source>
</evidence>
<keyword evidence="3" id="KW-0378">Hydrolase</keyword>
<dbReference type="Gene3D" id="3.40.50.1110">
    <property type="entry name" value="SGNH hydrolase"/>
    <property type="match status" value="1"/>
</dbReference>
<dbReference type="SUPFAM" id="SSF52266">
    <property type="entry name" value="SGNH hydrolase"/>
    <property type="match status" value="1"/>
</dbReference>